<proteinExistence type="predicted"/>
<evidence type="ECO:0000313" key="6">
    <source>
        <dbReference type="EMBL" id="KDE38747.1"/>
    </source>
</evidence>
<dbReference type="GO" id="GO:1902201">
    <property type="term" value="P:negative regulation of bacterial-type flagellum-dependent cell motility"/>
    <property type="evidence" value="ECO:0007669"/>
    <property type="project" value="TreeGrafter"/>
</dbReference>
<reference evidence="6 7" key="1">
    <citation type="journal article" date="2005" name="Int. J. Syst. Evol. Microbiol.">
        <title>Nitrincola lacisaponensis gen. nov., sp. nov., a novel alkaliphilic bacterium isolated from an alkaline, saline lake.</title>
        <authorList>
            <person name="Dimitriu P.A."/>
            <person name="Shukla S.K."/>
            <person name="Conradt J."/>
            <person name="Marquez M.C."/>
            <person name="Ventosa A."/>
            <person name="Maglia A."/>
            <person name="Peyton B.M."/>
            <person name="Pinkart H.C."/>
            <person name="Mormile M.R."/>
        </authorList>
    </citation>
    <scope>NUCLEOTIDE SEQUENCE [LARGE SCALE GENOMIC DNA]</scope>
    <source>
        <strain evidence="6 7">4CA</strain>
    </source>
</reference>
<name>A0A063Y2I1_9GAMM</name>
<evidence type="ECO:0000256" key="2">
    <source>
        <dbReference type="ARBA" id="ARBA00012528"/>
    </source>
</evidence>
<comment type="catalytic activity">
    <reaction evidence="3">
        <text>2 GTP = 3',3'-c-di-GMP + 2 diphosphate</text>
        <dbReference type="Rhea" id="RHEA:24898"/>
        <dbReference type="ChEBI" id="CHEBI:33019"/>
        <dbReference type="ChEBI" id="CHEBI:37565"/>
        <dbReference type="ChEBI" id="CHEBI:58805"/>
        <dbReference type="EC" id="2.7.7.65"/>
    </reaction>
</comment>
<dbReference type="CDD" id="cd01949">
    <property type="entry name" value="GGDEF"/>
    <property type="match status" value="1"/>
</dbReference>
<dbReference type="GO" id="GO:0043709">
    <property type="term" value="P:cell adhesion involved in single-species biofilm formation"/>
    <property type="evidence" value="ECO:0007669"/>
    <property type="project" value="TreeGrafter"/>
</dbReference>
<dbReference type="OrthoDB" id="9812260at2"/>
<dbReference type="InterPro" id="IPR043128">
    <property type="entry name" value="Rev_trsase/Diguanyl_cyclase"/>
</dbReference>
<dbReference type="RefSeq" id="WP_084154536.1">
    <property type="nucleotide sequence ID" value="NZ_JBKBNO010000015.1"/>
</dbReference>
<dbReference type="InterPro" id="IPR050469">
    <property type="entry name" value="Diguanylate_Cyclase"/>
</dbReference>
<evidence type="ECO:0000256" key="4">
    <source>
        <dbReference type="SAM" id="Coils"/>
    </source>
</evidence>
<comment type="caution">
    <text evidence="6">The sequence shown here is derived from an EMBL/GenBank/DDBJ whole genome shotgun (WGS) entry which is preliminary data.</text>
</comment>
<dbReference type="STRING" id="267850.ADINL_2761"/>
<dbReference type="SMART" id="SM00267">
    <property type="entry name" value="GGDEF"/>
    <property type="match status" value="1"/>
</dbReference>
<organism evidence="6 7">
    <name type="scientific">Nitrincola lacisaponensis</name>
    <dbReference type="NCBI Taxonomy" id="267850"/>
    <lineage>
        <taxon>Bacteria</taxon>
        <taxon>Pseudomonadati</taxon>
        <taxon>Pseudomonadota</taxon>
        <taxon>Gammaproteobacteria</taxon>
        <taxon>Oceanospirillales</taxon>
        <taxon>Oceanospirillaceae</taxon>
        <taxon>Nitrincola</taxon>
    </lineage>
</organism>
<keyword evidence="4" id="KW-0175">Coiled coil</keyword>
<dbReference type="PROSITE" id="PS50887">
    <property type="entry name" value="GGDEF"/>
    <property type="match status" value="1"/>
</dbReference>
<feature type="domain" description="GGDEF" evidence="5">
    <location>
        <begin position="386"/>
        <end position="516"/>
    </location>
</feature>
<protein>
    <recommendedName>
        <fullName evidence="2">diguanylate cyclase</fullName>
        <ecNumber evidence="2">2.7.7.65</ecNumber>
    </recommendedName>
</protein>
<dbReference type="PATRIC" id="fig|267850.7.peg.2714"/>
<dbReference type="GO" id="GO:0052621">
    <property type="term" value="F:diguanylate cyclase activity"/>
    <property type="evidence" value="ECO:0007669"/>
    <property type="project" value="UniProtKB-EC"/>
</dbReference>
<comment type="cofactor">
    <cofactor evidence="1">
        <name>Mg(2+)</name>
        <dbReference type="ChEBI" id="CHEBI:18420"/>
    </cofactor>
</comment>
<dbReference type="EC" id="2.7.7.65" evidence="2"/>
<dbReference type="GO" id="GO:0005886">
    <property type="term" value="C:plasma membrane"/>
    <property type="evidence" value="ECO:0007669"/>
    <property type="project" value="TreeGrafter"/>
</dbReference>
<evidence type="ECO:0000259" key="5">
    <source>
        <dbReference type="PROSITE" id="PS50887"/>
    </source>
</evidence>
<dbReference type="PANTHER" id="PTHR45138">
    <property type="entry name" value="REGULATORY COMPONENTS OF SENSORY TRANSDUCTION SYSTEM"/>
    <property type="match status" value="1"/>
</dbReference>
<evidence type="ECO:0000256" key="1">
    <source>
        <dbReference type="ARBA" id="ARBA00001946"/>
    </source>
</evidence>
<dbReference type="NCBIfam" id="TIGR00254">
    <property type="entry name" value="GGDEF"/>
    <property type="match status" value="1"/>
</dbReference>
<dbReference type="Proteomes" id="UP000027318">
    <property type="component" value="Unassembled WGS sequence"/>
</dbReference>
<dbReference type="InterPro" id="IPR048516">
    <property type="entry name" value="DGCcoil"/>
</dbReference>
<dbReference type="Gene3D" id="3.30.70.270">
    <property type="match status" value="1"/>
</dbReference>
<accession>A0A063Y2I1</accession>
<dbReference type="InterPro" id="IPR000160">
    <property type="entry name" value="GGDEF_dom"/>
</dbReference>
<dbReference type="EMBL" id="JMSZ01000037">
    <property type="protein sequence ID" value="KDE38747.1"/>
    <property type="molecule type" value="Genomic_DNA"/>
</dbReference>
<sequence length="516" mass="59191">MADSGDWQKKYKMLAKELEQTEAYSARLLEQLKVVLSQLSLGLQGQDPALDKALRQLLDKLDVIEVATLRSLTREIEKRMRVLDTSRANTVRELSELLRLWAGLIEKQDVPGNLSGALADYQERLDAAAERFYELPTLVRQLLDYQKQVVLQPDAVPTSAELNNDLADNREFEVTAISTRLLDVLQLLRVPCEHTARVHELIAQLEANPPPQQLPPILDDLIKLMRLAGMNLGEDFEDYLLSLNQQLAYVQTFLSDNQAEELKASRRHNLLDQTVRHDVYQINRTVKQSTDINELKMAVSRQLVNIIKTMDEHKKSEEAREARLTQRYQQLLDKVAQMEKEADQVKHRIEEEQLKARTDPLTGLPNRYAYDRHILNELERWERYHTVFSLCVADLDFFKQVNDDYGHLAGDKVLRLMARILQKNLRNIDIVTRFGGEEFVIIMPSTDGPAATQAVEKVRKVIEDSPFNFQGKPVRITMSFGVTEVQSGDTPESMFSRADRMLYQAKDTGRNKALLG</sequence>
<dbReference type="PANTHER" id="PTHR45138:SF9">
    <property type="entry name" value="DIGUANYLATE CYCLASE DGCM-RELATED"/>
    <property type="match status" value="1"/>
</dbReference>
<dbReference type="FunFam" id="3.30.70.270:FF:000001">
    <property type="entry name" value="Diguanylate cyclase domain protein"/>
    <property type="match status" value="1"/>
</dbReference>
<dbReference type="Pfam" id="PF20975">
    <property type="entry name" value="DGCcoil"/>
    <property type="match status" value="1"/>
</dbReference>
<gene>
    <name evidence="6" type="ORF">ADINL_2761</name>
</gene>
<dbReference type="AlphaFoldDB" id="A0A063Y2I1"/>
<evidence type="ECO:0000256" key="3">
    <source>
        <dbReference type="ARBA" id="ARBA00034247"/>
    </source>
</evidence>
<feature type="coiled-coil region" evidence="4">
    <location>
        <begin position="314"/>
        <end position="355"/>
    </location>
</feature>
<dbReference type="InterPro" id="IPR029787">
    <property type="entry name" value="Nucleotide_cyclase"/>
</dbReference>
<evidence type="ECO:0000313" key="7">
    <source>
        <dbReference type="Proteomes" id="UP000027318"/>
    </source>
</evidence>
<keyword evidence="7" id="KW-1185">Reference proteome</keyword>
<dbReference type="SUPFAM" id="SSF55073">
    <property type="entry name" value="Nucleotide cyclase"/>
    <property type="match status" value="1"/>
</dbReference>
<dbReference type="Pfam" id="PF00990">
    <property type="entry name" value="GGDEF"/>
    <property type="match status" value="1"/>
</dbReference>